<dbReference type="Proteomes" id="UP000178622">
    <property type="component" value="Unassembled WGS sequence"/>
</dbReference>
<dbReference type="RefSeq" id="WP_070792063.1">
    <property type="nucleotide sequence ID" value="NZ_MKIR01000012.1"/>
</dbReference>
<dbReference type="AlphaFoldDB" id="A0A1E8GNG9"/>
<comment type="caution">
    <text evidence="1">The sequence shown here is derived from an EMBL/GenBank/DDBJ whole genome shotgun (WGS) entry which is preliminary data.</text>
</comment>
<evidence type="ECO:0000313" key="2">
    <source>
        <dbReference type="Proteomes" id="UP000178622"/>
    </source>
</evidence>
<protein>
    <submittedName>
        <fullName evidence="1">Uncharacterized protein</fullName>
    </submittedName>
</protein>
<organism evidence="1 2">
    <name type="scientific">Floricoccus tropicus</name>
    <dbReference type="NCBI Taxonomy" id="1859473"/>
    <lineage>
        <taxon>Bacteria</taxon>
        <taxon>Bacillati</taxon>
        <taxon>Bacillota</taxon>
        <taxon>Bacilli</taxon>
        <taxon>Lactobacillales</taxon>
        <taxon>Streptococcaceae</taxon>
        <taxon>Floricoccus</taxon>
    </lineage>
</organism>
<dbReference type="STRING" id="1859473.BG261_02915"/>
<name>A0A1E8GNG9_9LACT</name>
<evidence type="ECO:0000313" key="1">
    <source>
        <dbReference type="EMBL" id="OFI49546.1"/>
    </source>
</evidence>
<keyword evidence="2" id="KW-1185">Reference proteome</keyword>
<proteinExistence type="predicted"/>
<sequence>MINASEARKIVATRRKVELKELSAVEELSERIKHEAENEKCQLIIYKKYDNILFQFAKRIRKELESKGFGVYDRAWNTALLITWTSLGEKL</sequence>
<reference evidence="2" key="1">
    <citation type="submission" date="2016-09" db="EMBL/GenBank/DDBJ databases">
        <title>Draft genome sequence of a novel species of the family Streptococcaceae isolated from flowers.</title>
        <authorList>
            <person name="Chuah L.-O."/>
            <person name="Yap K.-P."/>
            <person name="Thong K.L."/>
            <person name="Liong M.T."/>
            <person name="Ahmad R."/>
            <person name="Rusul G."/>
        </authorList>
    </citation>
    <scope>NUCLEOTIDE SEQUENCE [LARGE SCALE GENOMIC DNA]</scope>
    <source>
        <strain evidence="2">DF1</strain>
    </source>
</reference>
<accession>A0A1E8GNG9</accession>
<dbReference type="EMBL" id="MKIR01000012">
    <property type="protein sequence ID" value="OFI49546.1"/>
    <property type="molecule type" value="Genomic_DNA"/>
</dbReference>
<gene>
    <name evidence="1" type="ORF">BG261_02915</name>
</gene>